<sequence>MQNNIMVAGSSDRPPMLTTGRYAQWQSSFLRYIDTRPNDDALRQCILEGPYTPSTVIIPALSATDDSPEVLERTTVKTILNIDEIYSTVDACKTAHDMWMAIERLQHDSRTDTEPLEHVQYDVEYIVFANKRQHSEQPKSINNTCVMEKVNSNVISDSPDMCNNDIQTDQNAKEYDNELVALANLIANLKLDVDENKKILKQLKKENTSLAHELK</sequence>
<protein>
    <submittedName>
        <fullName evidence="2">Uncharacterized protein</fullName>
    </submittedName>
</protein>
<reference evidence="2" key="1">
    <citation type="journal article" date="2019" name="Sci. Rep.">
        <title>Draft genome of Tanacetum cinerariifolium, the natural source of mosquito coil.</title>
        <authorList>
            <person name="Yamashiro T."/>
            <person name="Shiraishi A."/>
            <person name="Satake H."/>
            <person name="Nakayama K."/>
        </authorList>
    </citation>
    <scope>NUCLEOTIDE SEQUENCE</scope>
</reference>
<dbReference type="EMBL" id="BKCJ010091120">
    <property type="protein sequence ID" value="GEX13081.1"/>
    <property type="molecule type" value="Genomic_DNA"/>
</dbReference>
<feature type="coiled-coil region" evidence="1">
    <location>
        <begin position="172"/>
        <end position="213"/>
    </location>
</feature>
<name>A0A699H388_TANCI</name>
<keyword evidence="1" id="KW-0175">Coiled coil</keyword>
<accession>A0A699H388</accession>
<evidence type="ECO:0000313" key="2">
    <source>
        <dbReference type="EMBL" id="GEX13081.1"/>
    </source>
</evidence>
<evidence type="ECO:0000256" key="1">
    <source>
        <dbReference type="SAM" id="Coils"/>
    </source>
</evidence>
<gene>
    <name evidence="2" type="ORF">Tci_285056</name>
</gene>
<dbReference type="AlphaFoldDB" id="A0A699H388"/>
<comment type="caution">
    <text evidence="2">The sequence shown here is derived from an EMBL/GenBank/DDBJ whole genome shotgun (WGS) entry which is preliminary data.</text>
</comment>
<organism evidence="2">
    <name type="scientific">Tanacetum cinerariifolium</name>
    <name type="common">Dalmatian daisy</name>
    <name type="synonym">Chrysanthemum cinerariifolium</name>
    <dbReference type="NCBI Taxonomy" id="118510"/>
    <lineage>
        <taxon>Eukaryota</taxon>
        <taxon>Viridiplantae</taxon>
        <taxon>Streptophyta</taxon>
        <taxon>Embryophyta</taxon>
        <taxon>Tracheophyta</taxon>
        <taxon>Spermatophyta</taxon>
        <taxon>Magnoliopsida</taxon>
        <taxon>eudicotyledons</taxon>
        <taxon>Gunneridae</taxon>
        <taxon>Pentapetalae</taxon>
        <taxon>asterids</taxon>
        <taxon>campanulids</taxon>
        <taxon>Asterales</taxon>
        <taxon>Asteraceae</taxon>
        <taxon>Asteroideae</taxon>
        <taxon>Anthemideae</taxon>
        <taxon>Anthemidinae</taxon>
        <taxon>Tanacetum</taxon>
    </lineage>
</organism>
<proteinExistence type="predicted"/>